<dbReference type="Pfam" id="PF01494">
    <property type="entry name" value="FAD_binding_3"/>
    <property type="match status" value="1"/>
</dbReference>
<accession>A0A0M6ZGB3</accession>
<feature type="domain" description="FAD-binding" evidence="2">
    <location>
        <begin position="8"/>
        <end position="345"/>
    </location>
</feature>
<reference evidence="4" key="1">
    <citation type="submission" date="2015-07" db="EMBL/GenBank/DDBJ databases">
        <authorList>
            <person name="Rodrigo-Torres Lidia"/>
            <person name="Arahal R.David."/>
        </authorList>
    </citation>
    <scope>NUCLEOTIDE SEQUENCE [LARGE SCALE GENOMIC DNA]</scope>
    <source>
        <strain evidence="4">CECT 5096</strain>
    </source>
</reference>
<gene>
    <name evidence="3" type="primary">mhpA_2</name>
    <name evidence="3" type="ORF">LA5096_03184</name>
</gene>
<keyword evidence="4" id="KW-1185">Reference proteome</keyword>
<dbReference type="EMBL" id="CXWC01000011">
    <property type="protein sequence ID" value="CTQ72291.1"/>
    <property type="molecule type" value="Genomic_DNA"/>
</dbReference>
<evidence type="ECO:0000313" key="4">
    <source>
        <dbReference type="Proteomes" id="UP000049983"/>
    </source>
</evidence>
<dbReference type="AlphaFoldDB" id="A0A0M6ZGB3"/>
<dbReference type="STRING" id="311410.LA5095_00043"/>
<dbReference type="GO" id="GO:0008688">
    <property type="term" value="F:3-(3-hydroxyphenyl)propionate hydroxylase activity"/>
    <property type="evidence" value="ECO:0007669"/>
    <property type="project" value="UniProtKB-EC"/>
</dbReference>
<dbReference type="PANTHER" id="PTHR43476:SF3">
    <property type="entry name" value="FAD-BINDING MONOOXYGENASE"/>
    <property type="match status" value="1"/>
</dbReference>
<sequence length="487" mass="54430">MTTSDTDFDVAITGLGPTGAVLAALLADMGCRVLVLDREADIYDLPRAVHFDNEIMRVLQWIGAADRFKDKLIVNKGMRFVDKNNTVLLDWPRPQEVTSNGWFASYRFHQPDLERVLRDSLRERDGATILLSHQLDALQDMGDKVLLRYVDRLSGTVHHATAQFAVGCDGANSTVRRIMGSQMNSLGFKQRWLVVDVMLNHEMPQLGDFTLQYCDADTPATYCRNVGLRRRWEFALPDDQTDQQASEISNVWQRLSRWLEPEDAQIERRAIYTFRSEVAGVWVKGRLMIAGDAAHLTPPFMGQGLCAGIRDAANLAWKLARCCRDESEIPLLKTYETERKPNAAEYIGTAVRLGELINRMGNSGKAERPQQMQDLQNVIGPGIGRASDPARGKTFSQPVLKNGRKLDDEIGHELALITVDPVEPGEFPLDVRVIDARVEPPLADLLGAIGATSVLLRPDKRIFAVANSPDQIKVMLVEAAEQFRNVN</sequence>
<evidence type="ECO:0000256" key="1">
    <source>
        <dbReference type="ARBA" id="ARBA00023002"/>
    </source>
</evidence>
<dbReference type="PRINTS" id="PR00420">
    <property type="entry name" value="RNGMNOXGNASE"/>
</dbReference>
<dbReference type="GO" id="GO:0071949">
    <property type="term" value="F:FAD binding"/>
    <property type="evidence" value="ECO:0007669"/>
    <property type="project" value="InterPro"/>
</dbReference>
<dbReference type="InterPro" id="IPR002938">
    <property type="entry name" value="FAD-bd"/>
</dbReference>
<dbReference type="Proteomes" id="UP000049983">
    <property type="component" value="Unassembled WGS sequence"/>
</dbReference>
<dbReference type="EC" id="1.14.13.127" evidence="3"/>
<dbReference type="Gene3D" id="3.30.70.2450">
    <property type="match status" value="1"/>
</dbReference>
<dbReference type="Gene3D" id="3.50.50.60">
    <property type="entry name" value="FAD/NAD(P)-binding domain"/>
    <property type="match status" value="1"/>
</dbReference>
<name>A0A0M6ZGB3_9HYPH</name>
<proteinExistence type="predicted"/>
<evidence type="ECO:0000313" key="3">
    <source>
        <dbReference type="EMBL" id="CTQ72291.1"/>
    </source>
</evidence>
<dbReference type="InterPro" id="IPR050631">
    <property type="entry name" value="PheA/TfdB_FAD_monoxygenase"/>
</dbReference>
<evidence type="ECO:0000259" key="2">
    <source>
        <dbReference type="Pfam" id="PF01494"/>
    </source>
</evidence>
<organism evidence="3 4">
    <name type="scientific">Roseibium album</name>
    <dbReference type="NCBI Taxonomy" id="311410"/>
    <lineage>
        <taxon>Bacteria</taxon>
        <taxon>Pseudomonadati</taxon>
        <taxon>Pseudomonadota</taxon>
        <taxon>Alphaproteobacteria</taxon>
        <taxon>Hyphomicrobiales</taxon>
        <taxon>Stappiaceae</taxon>
        <taxon>Roseibium</taxon>
    </lineage>
</organism>
<dbReference type="NCBIfam" id="NF004829">
    <property type="entry name" value="PRK06183.1-3"/>
    <property type="match status" value="1"/>
</dbReference>
<dbReference type="OrthoDB" id="9791689at2"/>
<protein>
    <submittedName>
        <fullName evidence="3">3-(3-hydroxy-phenyl)propionate/3-hydroxycinnamic acid hydroxylase</fullName>
        <ecNumber evidence="3">1.14.13.127</ecNumber>
    </submittedName>
</protein>
<dbReference type="GO" id="GO:0019622">
    <property type="term" value="P:3-(3-hydroxy)phenylpropionate catabolic process"/>
    <property type="evidence" value="ECO:0007669"/>
    <property type="project" value="TreeGrafter"/>
</dbReference>
<dbReference type="RefSeq" id="WP_055110943.1">
    <property type="nucleotide sequence ID" value="NZ_CXWA01000006.1"/>
</dbReference>
<keyword evidence="1 3" id="KW-0560">Oxidoreductase</keyword>
<dbReference type="InterPro" id="IPR036188">
    <property type="entry name" value="FAD/NAD-bd_sf"/>
</dbReference>
<dbReference type="GeneID" id="97670537"/>
<dbReference type="SUPFAM" id="SSF51905">
    <property type="entry name" value="FAD/NAD(P)-binding domain"/>
    <property type="match status" value="1"/>
</dbReference>
<dbReference type="PANTHER" id="PTHR43476">
    <property type="entry name" value="3-(3-HYDROXY-PHENYL)PROPIONATE/3-HYDROXYCINNAMIC ACID HYDROXYLASE"/>
    <property type="match status" value="1"/>
</dbReference>